<evidence type="ECO:0000313" key="3">
    <source>
        <dbReference type="EMBL" id="KAF2162151.1"/>
    </source>
</evidence>
<dbReference type="RefSeq" id="XP_033663040.1">
    <property type="nucleotide sequence ID" value="XM_033808613.1"/>
</dbReference>
<accession>A0A6A6C538</accession>
<proteinExistence type="predicted"/>
<dbReference type="AlphaFoldDB" id="A0A6A6C538"/>
<feature type="region of interest" description="Disordered" evidence="1">
    <location>
        <begin position="76"/>
        <end position="107"/>
    </location>
</feature>
<dbReference type="OrthoDB" id="3909290at2759"/>
<feature type="region of interest" description="Disordered" evidence="1">
    <location>
        <begin position="18"/>
        <end position="42"/>
    </location>
</feature>
<feature type="signal peptide" evidence="2">
    <location>
        <begin position="1"/>
        <end position="18"/>
    </location>
</feature>
<sequence>MKYATTATLLATIALTTAQSPSSVEPSPYSSPAEEACNPSNSSGLPDFNAPCNAVIAIEYQCIYGPDYLTAAQSSGPYNRLRRRQSSSSDDDSDDSDDDSLPEQNNSTQRTCICESQFFAQVQGCANCYSAHGSPQGIDDGLSDASALASLSSAYCAASATPTLGLADYLFDWADSYNASHPATATATASTMSDAIGNRTDVSLYFTPSVTGTAAWLIAEATSGASSGMGSFASENTSGGMIVPTASANNAAAASGAQTTGGASGSGASGASGSGASATSSAGGAVVTAAGVGMLGLAGLVAMLSAVVHFLSTVFQEPFLLIEHPSYAPPAPRLNAHPNKI</sequence>
<evidence type="ECO:0000256" key="1">
    <source>
        <dbReference type="SAM" id="MobiDB-lite"/>
    </source>
</evidence>
<dbReference type="GeneID" id="54561885"/>
<reference evidence="3" key="1">
    <citation type="journal article" date="2020" name="Stud. Mycol.">
        <title>101 Dothideomycetes genomes: a test case for predicting lifestyles and emergence of pathogens.</title>
        <authorList>
            <person name="Haridas S."/>
            <person name="Albert R."/>
            <person name="Binder M."/>
            <person name="Bloem J."/>
            <person name="Labutti K."/>
            <person name="Salamov A."/>
            <person name="Andreopoulos B."/>
            <person name="Baker S."/>
            <person name="Barry K."/>
            <person name="Bills G."/>
            <person name="Bluhm B."/>
            <person name="Cannon C."/>
            <person name="Castanera R."/>
            <person name="Culley D."/>
            <person name="Daum C."/>
            <person name="Ezra D."/>
            <person name="Gonzalez J."/>
            <person name="Henrissat B."/>
            <person name="Kuo A."/>
            <person name="Liang C."/>
            <person name="Lipzen A."/>
            <person name="Lutzoni F."/>
            <person name="Magnuson J."/>
            <person name="Mondo S."/>
            <person name="Nolan M."/>
            <person name="Ohm R."/>
            <person name="Pangilinan J."/>
            <person name="Park H.-J."/>
            <person name="Ramirez L."/>
            <person name="Alfaro M."/>
            <person name="Sun H."/>
            <person name="Tritt A."/>
            <person name="Yoshinaga Y."/>
            <person name="Zwiers L.-H."/>
            <person name="Turgeon B."/>
            <person name="Goodwin S."/>
            <person name="Spatafora J."/>
            <person name="Crous P."/>
            <person name="Grigoriev I."/>
        </authorList>
    </citation>
    <scope>NUCLEOTIDE SEQUENCE</scope>
    <source>
        <strain evidence="3">ATCC 36951</strain>
    </source>
</reference>
<feature type="compositionally biased region" description="Acidic residues" evidence="1">
    <location>
        <begin position="89"/>
        <end position="101"/>
    </location>
</feature>
<feature type="chain" id="PRO_5025381193" evidence="2">
    <location>
        <begin position="19"/>
        <end position="341"/>
    </location>
</feature>
<evidence type="ECO:0000256" key="2">
    <source>
        <dbReference type="SAM" id="SignalP"/>
    </source>
</evidence>
<protein>
    <submittedName>
        <fullName evidence="3">Uncharacterized protein</fullName>
    </submittedName>
</protein>
<keyword evidence="2" id="KW-0732">Signal</keyword>
<evidence type="ECO:0000313" key="4">
    <source>
        <dbReference type="Proteomes" id="UP000799537"/>
    </source>
</evidence>
<dbReference type="Proteomes" id="UP000799537">
    <property type="component" value="Unassembled WGS sequence"/>
</dbReference>
<dbReference type="EMBL" id="ML993615">
    <property type="protein sequence ID" value="KAF2162151.1"/>
    <property type="molecule type" value="Genomic_DNA"/>
</dbReference>
<name>A0A6A6C538_ZASCE</name>
<keyword evidence="4" id="KW-1185">Reference proteome</keyword>
<gene>
    <name evidence="3" type="ORF">M409DRAFT_27534</name>
</gene>
<organism evidence="3 4">
    <name type="scientific">Zasmidium cellare ATCC 36951</name>
    <dbReference type="NCBI Taxonomy" id="1080233"/>
    <lineage>
        <taxon>Eukaryota</taxon>
        <taxon>Fungi</taxon>
        <taxon>Dikarya</taxon>
        <taxon>Ascomycota</taxon>
        <taxon>Pezizomycotina</taxon>
        <taxon>Dothideomycetes</taxon>
        <taxon>Dothideomycetidae</taxon>
        <taxon>Mycosphaerellales</taxon>
        <taxon>Mycosphaerellaceae</taxon>
        <taxon>Zasmidium</taxon>
    </lineage>
</organism>
<feature type="compositionally biased region" description="Low complexity" evidence="1">
    <location>
        <begin position="18"/>
        <end position="32"/>
    </location>
</feature>